<protein>
    <recommendedName>
        <fullName evidence="2">YCII-related domain-containing protein</fullName>
    </recommendedName>
</protein>
<sequence length="125" mass="13999">MKYLLMIYGNEEKWASIPAEVLDKEIAEQGAWNSRYRASGELLAAYGLGDRSEASLVRNKDGAPFSTDGPYLEAKEFVCSLYLLEVESAERAREIAADMPWARESPVEMWPILHDGFAPKPDDNA</sequence>
<reference evidence="4" key="1">
    <citation type="journal article" date="2019" name="Int. J. Syst. Evol. Microbiol.">
        <title>The Global Catalogue of Microorganisms (GCM) 10K type strain sequencing project: providing services to taxonomists for standard genome sequencing and annotation.</title>
        <authorList>
            <consortium name="The Broad Institute Genomics Platform"/>
            <consortium name="The Broad Institute Genome Sequencing Center for Infectious Disease"/>
            <person name="Wu L."/>
            <person name="Ma J."/>
        </authorList>
    </citation>
    <scope>NUCLEOTIDE SEQUENCE [LARGE SCALE GENOMIC DNA]</scope>
    <source>
        <strain evidence="4">JCM 4737</strain>
    </source>
</reference>
<evidence type="ECO:0000313" key="3">
    <source>
        <dbReference type="EMBL" id="GHB29446.1"/>
    </source>
</evidence>
<evidence type="ECO:0000259" key="2">
    <source>
        <dbReference type="Pfam" id="PF03795"/>
    </source>
</evidence>
<dbReference type="RefSeq" id="WP_138896499.1">
    <property type="nucleotide sequence ID" value="NZ_BMVO01000034.1"/>
</dbReference>
<gene>
    <name evidence="3" type="ORF">GCM10010346_61210</name>
</gene>
<organism evidence="3 4">
    <name type="scientific">Streptomyces chryseus</name>
    <dbReference type="NCBI Taxonomy" id="68186"/>
    <lineage>
        <taxon>Bacteria</taxon>
        <taxon>Bacillati</taxon>
        <taxon>Actinomycetota</taxon>
        <taxon>Actinomycetes</taxon>
        <taxon>Kitasatosporales</taxon>
        <taxon>Streptomycetaceae</taxon>
        <taxon>Streptomyces</taxon>
    </lineage>
</organism>
<dbReference type="InterPro" id="IPR005545">
    <property type="entry name" value="YCII"/>
</dbReference>
<evidence type="ECO:0000313" key="4">
    <source>
        <dbReference type="Proteomes" id="UP000599437"/>
    </source>
</evidence>
<dbReference type="Pfam" id="PF03795">
    <property type="entry name" value="YCII"/>
    <property type="match status" value="1"/>
</dbReference>
<dbReference type="Gene3D" id="3.30.70.1060">
    <property type="entry name" value="Dimeric alpha+beta barrel"/>
    <property type="match status" value="1"/>
</dbReference>
<dbReference type="PANTHER" id="PTHR35174:SF3">
    <property type="entry name" value="BLL7171 PROTEIN"/>
    <property type="match status" value="1"/>
</dbReference>
<evidence type="ECO:0000256" key="1">
    <source>
        <dbReference type="ARBA" id="ARBA00007689"/>
    </source>
</evidence>
<accession>A0ABQ3E9I6</accession>
<proteinExistence type="inferred from homology"/>
<dbReference type="Proteomes" id="UP000599437">
    <property type="component" value="Unassembled WGS sequence"/>
</dbReference>
<dbReference type="EMBL" id="BMVO01000034">
    <property type="protein sequence ID" value="GHB29446.1"/>
    <property type="molecule type" value="Genomic_DNA"/>
</dbReference>
<comment type="caution">
    <text evidence="3">The sequence shown here is derived from an EMBL/GenBank/DDBJ whole genome shotgun (WGS) entry which is preliminary data.</text>
</comment>
<dbReference type="PANTHER" id="PTHR35174">
    <property type="entry name" value="BLL7171 PROTEIN-RELATED"/>
    <property type="match status" value="1"/>
</dbReference>
<comment type="similarity">
    <text evidence="1">Belongs to the YciI family.</text>
</comment>
<name>A0ABQ3E9I6_9ACTN</name>
<dbReference type="SUPFAM" id="SSF54909">
    <property type="entry name" value="Dimeric alpha+beta barrel"/>
    <property type="match status" value="1"/>
</dbReference>
<dbReference type="InterPro" id="IPR011008">
    <property type="entry name" value="Dimeric_a/b-barrel"/>
</dbReference>
<feature type="domain" description="YCII-related" evidence="2">
    <location>
        <begin position="1"/>
        <end position="112"/>
    </location>
</feature>
<keyword evidence="4" id="KW-1185">Reference proteome</keyword>